<feature type="signal peptide" evidence="4">
    <location>
        <begin position="1"/>
        <end position="24"/>
    </location>
</feature>
<protein>
    <submittedName>
        <fullName evidence="6">SdrD B-like protein</fullName>
    </submittedName>
</protein>
<evidence type="ECO:0000313" key="6">
    <source>
        <dbReference type="EMBL" id="PKW16265.1"/>
    </source>
</evidence>
<keyword evidence="2" id="KW-0964">Secreted</keyword>
<evidence type="ECO:0000256" key="2">
    <source>
        <dbReference type="ARBA" id="ARBA00022525"/>
    </source>
</evidence>
<evidence type="ECO:0000256" key="3">
    <source>
        <dbReference type="ARBA" id="ARBA00022729"/>
    </source>
</evidence>
<dbReference type="Proteomes" id="UP000233786">
    <property type="component" value="Unassembled WGS sequence"/>
</dbReference>
<evidence type="ECO:0000256" key="4">
    <source>
        <dbReference type="SAM" id="SignalP"/>
    </source>
</evidence>
<organism evidence="6 7">
    <name type="scientific">Saccharopolyspora spinosa</name>
    <dbReference type="NCBI Taxonomy" id="60894"/>
    <lineage>
        <taxon>Bacteria</taxon>
        <taxon>Bacillati</taxon>
        <taxon>Actinomycetota</taxon>
        <taxon>Actinomycetes</taxon>
        <taxon>Pseudonocardiales</taxon>
        <taxon>Pseudonocardiaceae</taxon>
        <taxon>Saccharopolyspora</taxon>
    </lineage>
</organism>
<proteinExistence type="predicted"/>
<feature type="domain" description="SD-repeat containing protein B" evidence="5">
    <location>
        <begin position="36"/>
        <end position="106"/>
    </location>
</feature>
<dbReference type="InterPro" id="IPR013783">
    <property type="entry name" value="Ig-like_fold"/>
</dbReference>
<keyword evidence="3 4" id="KW-0732">Signal</keyword>
<feature type="chain" id="PRO_5014878523" evidence="4">
    <location>
        <begin position="25"/>
        <end position="124"/>
    </location>
</feature>
<dbReference type="Gene3D" id="2.60.40.10">
    <property type="entry name" value="Immunoglobulins"/>
    <property type="match status" value="1"/>
</dbReference>
<dbReference type="AlphaFoldDB" id="A0A2N3Y018"/>
<dbReference type="SUPFAM" id="SSF117074">
    <property type="entry name" value="Hypothetical protein PA1324"/>
    <property type="match status" value="1"/>
</dbReference>
<dbReference type="GO" id="GO:0005975">
    <property type="term" value="P:carbohydrate metabolic process"/>
    <property type="evidence" value="ECO:0007669"/>
    <property type="project" value="UniProtKB-ARBA"/>
</dbReference>
<dbReference type="GO" id="GO:0005576">
    <property type="term" value="C:extracellular region"/>
    <property type="evidence" value="ECO:0007669"/>
    <property type="project" value="UniProtKB-SubCell"/>
</dbReference>
<dbReference type="InterPro" id="IPR033764">
    <property type="entry name" value="Sdr_B"/>
</dbReference>
<evidence type="ECO:0000259" key="5">
    <source>
        <dbReference type="Pfam" id="PF17210"/>
    </source>
</evidence>
<sequence length="124" mass="12980">MRGLLVVLVAAPLLVTATGFPAYAEERTSSVSGVGFFDLNGDGQQQPDEPGAAGFTVSLRLTSDNTEISVRTDENGYYRFGDLTQKGKYSVQFDGGGHVHTTPWAVGGSLGSGGVDAIHNFGIQ</sequence>
<comment type="subcellular location">
    <subcellularLocation>
        <location evidence="1">Secreted</location>
    </subcellularLocation>
</comment>
<evidence type="ECO:0000313" key="7">
    <source>
        <dbReference type="Proteomes" id="UP000233786"/>
    </source>
</evidence>
<name>A0A2N3Y018_SACSN</name>
<reference evidence="6" key="1">
    <citation type="submission" date="2017-12" db="EMBL/GenBank/DDBJ databases">
        <title>Sequencing the genomes of 1000 Actinobacteria strains.</title>
        <authorList>
            <person name="Klenk H.-P."/>
        </authorList>
    </citation>
    <scope>NUCLEOTIDE SEQUENCE [LARGE SCALE GENOMIC DNA]</scope>
    <source>
        <strain evidence="6">DSM 44228</strain>
    </source>
</reference>
<dbReference type="Pfam" id="PF17210">
    <property type="entry name" value="SdrD_B"/>
    <property type="match status" value="1"/>
</dbReference>
<accession>A0A2N3Y018</accession>
<evidence type="ECO:0000256" key="1">
    <source>
        <dbReference type="ARBA" id="ARBA00004613"/>
    </source>
</evidence>
<keyword evidence="7" id="KW-1185">Reference proteome</keyword>
<dbReference type="EMBL" id="PJNB01000001">
    <property type="protein sequence ID" value="PKW16265.1"/>
    <property type="molecule type" value="Genomic_DNA"/>
</dbReference>
<gene>
    <name evidence="6" type="ORF">A8926_4081</name>
</gene>
<comment type="caution">
    <text evidence="6">The sequence shown here is derived from an EMBL/GenBank/DDBJ whole genome shotgun (WGS) entry which is preliminary data.</text>
</comment>